<comment type="caution">
    <text evidence="1">The sequence shown here is derived from an EMBL/GenBank/DDBJ whole genome shotgun (WGS) entry which is preliminary data.</text>
</comment>
<evidence type="ECO:0000313" key="1">
    <source>
        <dbReference type="EMBL" id="PRY64673.1"/>
    </source>
</evidence>
<dbReference type="InterPro" id="IPR023833">
    <property type="entry name" value="Signal_pept_SipW-depend-type"/>
</dbReference>
<sequence>MNKLTSGAIVGTLGIALLLGGAGTFAMWNSTTTADAGTVASGTLTIAKSSTASWKNVSTDAPAGGVAIPSISAYKIVPGDTVQMTQVFTVAATGNNLVATLSYDDLTIGTTGTDAAATAANVALKSASTISMVASGTGVTAGAAANTFTVAPNASGVSTVTVTLTVALPTTVSGLTAQNGTLNLSAVSFNLVQNTRP</sequence>
<dbReference type="Proteomes" id="UP000237983">
    <property type="component" value="Unassembled WGS sequence"/>
</dbReference>
<keyword evidence="2" id="KW-1185">Reference proteome</keyword>
<accession>A0A2T0V3C4</accession>
<evidence type="ECO:0000313" key="2">
    <source>
        <dbReference type="Proteomes" id="UP000237983"/>
    </source>
</evidence>
<dbReference type="NCBIfam" id="TIGR04088">
    <property type="entry name" value="cognate_SipW"/>
    <property type="match status" value="1"/>
</dbReference>
<name>A0A2T0V3C4_9MICO</name>
<gene>
    <name evidence="1" type="ORF">B0I08_11258</name>
</gene>
<proteinExistence type="predicted"/>
<dbReference type="OrthoDB" id="5019714at2"/>
<organism evidence="1 2">
    <name type="scientific">Glaciihabitans tibetensis</name>
    <dbReference type="NCBI Taxonomy" id="1266600"/>
    <lineage>
        <taxon>Bacteria</taxon>
        <taxon>Bacillati</taxon>
        <taxon>Actinomycetota</taxon>
        <taxon>Actinomycetes</taxon>
        <taxon>Micrococcales</taxon>
        <taxon>Microbacteriaceae</taxon>
        <taxon>Glaciihabitans</taxon>
    </lineage>
</organism>
<dbReference type="AlphaFoldDB" id="A0A2T0V3C4"/>
<reference evidence="1 2" key="1">
    <citation type="submission" date="2018-03" db="EMBL/GenBank/DDBJ databases">
        <title>Genomic Encyclopedia of Type Strains, Phase III (KMG-III): the genomes of soil and plant-associated and newly described type strains.</title>
        <authorList>
            <person name="Whitman W."/>
        </authorList>
    </citation>
    <scope>NUCLEOTIDE SEQUENCE [LARGE SCALE GENOMIC DNA]</scope>
    <source>
        <strain evidence="1 2">CGMCC 1.12484</strain>
    </source>
</reference>
<dbReference type="RefSeq" id="WP_106215023.1">
    <property type="nucleotide sequence ID" value="NZ_PVTL01000012.1"/>
</dbReference>
<dbReference type="NCBIfam" id="TIGR04089">
    <property type="entry name" value="exp_by_SipW_III"/>
    <property type="match status" value="1"/>
</dbReference>
<protein>
    <submittedName>
        <fullName evidence="1">Alternate signal-mediated exported protein</fullName>
    </submittedName>
</protein>
<dbReference type="EMBL" id="PVTL01000012">
    <property type="protein sequence ID" value="PRY64673.1"/>
    <property type="molecule type" value="Genomic_DNA"/>
</dbReference>
<dbReference type="InterPro" id="IPR024006">
    <property type="entry name" value="Alt_signal_exp_actinobact"/>
</dbReference>